<evidence type="ECO:0000313" key="2">
    <source>
        <dbReference type="EMBL" id="PRP80745.1"/>
    </source>
</evidence>
<accession>A0A2P6N9X1</accession>
<feature type="transmembrane region" description="Helical" evidence="1">
    <location>
        <begin position="50"/>
        <end position="72"/>
    </location>
</feature>
<sequence length="206" mass="21700">MFIKRVCINVPTSIDTITRLPPQIGAPISIVIVQGSHKGTKPSNFPPAGVVSIFVVLFVFVLVALFACVAAWNLKLVNNVAPCPGRNYPTLKLFYSDNSQQNLDEGQSVLVDGGRIGAMGLGIQENGMYCRCCGNEGGCTNPDNAGMQLVFNQGDCGSIQLNNPFYCGAHPPNAKDVVDVSMGGSWPSCVATLTRKGNAPGCSSSC</sequence>
<dbReference type="AlphaFoldDB" id="A0A2P6N9X1"/>
<dbReference type="Proteomes" id="UP000241769">
    <property type="component" value="Unassembled WGS sequence"/>
</dbReference>
<keyword evidence="1" id="KW-0472">Membrane</keyword>
<evidence type="ECO:0000313" key="3">
    <source>
        <dbReference type="Proteomes" id="UP000241769"/>
    </source>
</evidence>
<organism evidence="2 3">
    <name type="scientific">Planoprotostelium fungivorum</name>
    <dbReference type="NCBI Taxonomy" id="1890364"/>
    <lineage>
        <taxon>Eukaryota</taxon>
        <taxon>Amoebozoa</taxon>
        <taxon>Evosea</taxon>
        <taxon>Variosea</taxon>
        <taxon>Cavosteliida</taxon>
        <taxon>Cavosteliaceae</taxon>
        <taxon>Planoprotostelium</taxon>
    </lineage>
</organism>
<protein>
    <submittedName>
        <fullName evidence="2">Uncharacterized protein</fullName>
    </submittedName>
</protein>
<gene>
    <name evidence="2" type="ORF">PROFUN_11485</name>
</gene>
<dbReference type="InParanoid" id="A0A2P6N9X1"/>
<comment type="caution">
    <text evidence="2">The sequence shown here is derived from an EMBL/GenBank/DDBJ whole genome shotgun (WGS) entry which is preliminary data.</text>
</comment>
<name>A0A2P6N9X1_9EUKA</name>
<evidence type="ECO:0000256" key="1">
    <source>
        <dbReference type="SAM" id="Phobius"/>
    </source>
</evidence>
<reference evidence="2 3" key="1">
    <citation type="journal article" date="2018" name="Genome Biol. Evol.">
        <title>Multiple Roots of Fruiting Body Formation in Amoebozoa.</title>
        <authorList>
            <person name="Hillmann F."/>
            <person name="Forbes G."/>
            <person name="Novohradska S."/>
            <person name="Ferling I."/>
            <person name="Riege K."/>
            <person name="Groth M."/>
            <person name="Westermann M."/>
            <person name="Marz M."/>
            <person name="Spaller T."/>
            <person name="Winckler T."/>
            <person name="Schaap P."/>
            <person name="Glockner G."/>
        </authorList>
    </citation>
    <scope>NUCLEOTIDE SEQUENCE [LARGE SCALE GENOMIC DNA]</scope>
    <source>
        <strain evidence="2 3">Jena</strain>
    </source>
</reference>
<keyword evidence="1" id="KW-1133">Transmembrane helix</keyword>
<dbReference type="EMBL" id="MDYQ01000139">
    <property type="protein sequence ID" value="PRP80745.1"/>
    <property type="molecule type" value="Genomic_DNA"/>
</dbReference>
<proteinExistence type="predicted"/>
<keyword evidence="3" id="KW-1185">Reference proteome</keyword>
<keyword evidence="1" id="KW-0812">Transmembrane</keyword>